<proteinExistence type="predicted"/>
<evidence type="ECO:0000313" key="2">
    <source>
        <dbReference type="Proteomes" id="UP001341840"/>
    </source>
</evidence>
<evidence type="ECO:0000313" key="1">
    <source>
        <dbReference type="EMBL" id="MED6153504.1"/>
    </source>
</evidence>
<sequence length="83" mass="9205">ISRAIDVVLVCRVAQHGPSNAAIKILATKSFYNPLGLDKSIARHCGEDKTMIGYHVMILIYIVQWNDRANRLMKVDILADAAP</sequence>
<comment type="caution">
    <text evidence="1">The sequence shown here is derived from an EMBL/GenBank/DDBJ whole genome shotgun (WGS) entry which is preliminary data.</text>
</comment>
<reference evidence="1 2" key="1">
    <citation type="journal article" date="2023" name="Plants (Basel)">
        <title>Bridging the Gap: Combining Genomics and Transcriptomics Approaches to Understand Stylosanthes scabra, an Orphan Legume from the Brazilian Caatinga.</title>
        <authorList>
            <person name="Ferreira-Neto J.R.C."/>
            <person name="da Silva M.D."/>
            <person name="Binneck E."/>
            <person name="de Melo N.F."/>
            <person name="da Silva R.H."/>
            <person name="de Melo A.L.T.M."/>
            <person name="Pandolfi V."/>
            <person name="Bustamante F.O."/>
            <person name="Brasileiro-Vidal A.C."/>
            <person name="Benko-Iseppon A.M."/>
        </authorList>
    </citation>
    <scope>NUCLEOTIDE SEQUENCE [LARGE SCALE GENOMIC DNA]</scope>
    <source>
        <tissue evidence="1">Leaves</tissue>
    </source>
</reference>
<dbReference type="Proteomes" id="UP001341840">
    <property type="component" value="Unassembled WGS sequence"/>
</dbReference>
<dbReference type="EMBL" id="JASCZI010093805">
    <property type="protein sequence ID" value="MED6153504.1"/>
    <property type="molecule type" value="Genomic_DNA"/>
</dbReference>
<organism evidence="1 2">
    <name type="scientific">Stylosanthes scabra</name>
    <dbReference type="NCBI Taxonomy" id="79078"/>
    <lineage>
        <taxon>Eukaryota</taxon>
        <taxon>Viridiplantae</taxon>
        <taxon>Streptophyta</taxon>
        <taxon>Embryophyta</taxon>
        <taxon>Tracheophyta</taxon>
        <taxon>Spermatophyta</taxon>
        <taxon>Magnoliopsida</taxon>
        <taxon>eudicotyledons</taxon>
        <taxon>Gunneridae</taxon>
        <taxon>Pentapetalae</taxon>
        <taxon>rosids</taxon>
        <taxon>fabids</taxon>
        <taxon>Fabales</taxon>
        <taxon>Fabaceae</taxon>
        <taxon>Papilionoideae</taxon>
        <taxon>50 kb inversion clade</taxon>
        <taxon>dalbergioids sensu lato</taxon>
        <taxon>Dalbergieae</taxon>
        <taxon>Pterocarpus clade</taxon>
        <taxon>Stylosanthes</taxon>
    </lineage>
</organism>
<keyword evidence="2" id="KW-1185">Reference proteome</keyword>
<name>A0ABU6TXB2_9FABA</name>
<feature type="non-terminal residue" evidence="1">
    <location>
        <position position="1"/>
    </location>
</feature>
<protein>
    <submittedName>
        <fullName evidence="1">Uncharacterized protein</fullName>
    </submittedName>
</protein>
<gene>
    <name evidence="1" type="ORF">PIB30_102584</name>
</gene>
<accession>A0ABU6TXB2</accession>